<dbReference type="InParanoid" id="K3WHI6"/>
<dbReference type="VEuPathDB" id="FungiDB:PYU1_G004418"/>
<sequence length="438" mass="48768">MADQKTRKRTAPASPRSLLRSAPLLSSPWLSHELFPATKRVASAPDGLAVAKKSAVAKVLQELKKGRKYVDNQLLHLEAQLVNVSDFLANSASTKLFTDYGLPDGQVYATENGAAGETTIGNQMMDGEEVPTSPNSAGLRSKFVQHNFPVTATATSSTANPLNPAETVEDDLASDTPCTTIGLWKYLSAYEIFRNVTLEDVEAALQLEEPNPLENDRDQELATVFHELGDTKDTVEKEDASSGSPMDELLKARLVAAIVPIPKQHVRTSEKPFSEEKAEGKQEVEGDSNGRCINEGDTHKKEKVEETFVEEDKTASWSAGGISAALRDAGVIELDDDEVRKRMQSPEDDEVSSEIRYLEETLREQIHQSNETKRVLRNLLQKLKPWLSQQEEQDQATEKKYLSMWRRKKELERKQKLKDKKLMRKEALTANVKPPAVS</sequence>
<dbReference type="InterPro" id="IPR019340">
    <property type="entry name" value="Histone_AcTrfase_su3"/>
</dbReference>
<dbReference type="EnsemblProtists" id="PYU1_T004428">
    <property type="protein sequence ID" value="PYU1_T004428"/>
    <property type="gene ID" value="PYU1_G004418"/>
</dbReference>
<reference evidence="2" key="3">
    <citation type="submission" date="2015-02" db="UniProtKB">
        <authorList>
            <consortium name="EnsemblProtists"/>
        </authorList>
    </citation>
    <scope>IDENTIFICATION</scope>
    <source>
        <strain evidence="2">DAOM BR144</strain>
    </source>
</reference>
<dbReference type="HOGENOM" id="CLU_728584_0_0_1"/>
<accession>K3WHI6</accession>
<reference evidence="3" key="1">
    <citation type="journal article" date="2010" name="Genome Biol.">
        <title>Genome sequence of the necrotrophic plant pathogen Pythium ultimum reveals original pathogenicity mechanisms and effector repertoire.</title>
        <authorList>
            <person name="Levesque C.A."/>
            <person name="Brouwer H."/>
            <person name="Cano L."/>
            <person name="Hamilton J.P."/>
            <person name="Holt C."/>
            <person name="Huitema E."/>
            <person name="Raffaele S."/>
            <person name="Robideau G.P."/>
            <person name="Thines M."/>
            <person name="Win J."/>
            <person name="Zerillo M.M."/>
            <person name="Beakes G.W."/>
            <person name="Boore J.L."/>
            <person name="Busam D."/>
            <person name="Dumas B."/>
            <person name="Ferriera S."/>
            <person name="Fuerstenberg S.I."/>
            <person name="Gachon C.M."/>
            <person name="Gaulin E."/>
            <person name="Govers F."/>
            <person name="Grenville-Briggs L."/>
            <person name="Horner N."/>
            <person name="Hostetler J."/>
            <person name="Jiang R.H."/>
            <person name="Johnson J."/>
            <person name="Krajaejun T."/>
            <person name="Lin H."/>
            <person name="Meijer H.J."/>
            <person name="Moore B."/>
            <person name="Morris P."/>
            <person name="Phuntmart V."/>
            <person name="Puiu D."/>
            <person name="Shetty J."/>
            <person name="Stajich J.E."/>
            <person name="Tripathy S."/>
            <person name="Wawra S."/>
            <person name="van West P."/>
            <person name="Whitty B.R."/>
            <person name="Coutinho P.M."/>
            <person name="Henrissat B."/>
            <person name="Martin F."/>
            <person name="Thomas P.D."/>
            <person name="Tyler B.M."/>
            <person name="De Vries R.P."/>
            <person name="Kamoun S."/>
            <person name="Yandell M."/>
            <person name="Tisserat N."/>
            <person name="Buell C.R."/>
        </authorList>
    </citation>
    <scope>NUCLEOTIDE SEQUENCE</scope>
    <source>
        <strain evidence="3">DAOM:BR144</strain>
    </source>
</reference>
<dbReference type="OMA" id="CTTIGLW"/>
<dbReference type="Proteomes" id="UP000019132">
    <property type="component" value="Unassembled WGS sequence"/>
</dbReference>
<feature type="region of interest" description="Disordered" evidence="1">
    <location>
        <begin position="416"/>
        <end position="438"/>
    </location>
</feature>
<name>K3WHI6_GLOUD</name>
<keyword evidence="3" id="KW-1185">Reference proteome</keyword>
<dbReference type="eggNOG" id="ENOG502SBPB">
    <property type="taxonomic scope" value="Eukaryota"/>
</dbReference>
<feature type="region of interest" description="Disordered" evidence="1">
    <location>
        <begin position="266"/>
        <end position="297"/>
    </location>
</feature>
<organism evidence="2 3">
    <name type="scientific">Globisporangium ultimum (strain ATCC 200006 / CBS 805.95 / DAOM BR144)</name>
    <name type="common">Pythium ultimum</name>
    <dbReference type="NCBI Taxonomy" id="431595"/>
    <lineage>
        <taxon>Eukaryota</taxon>
        <taxon>Sar</taxon>
        <taxon>Stramenopiles</taxon>
        <taxon>Oomycota</taxon>
        <taxon>Peronosporomycetes</taxon>
        <taxon>Pythiales</taxon>
        <taxon>Pythiaceae</taxon>
        <taxon>Globisporangium</taxon>
    </lineage>
</organism>
<evidence type="ECO:0000313" key="2">
    <source>
        <dbReference type="EnsemblProtists" id="PYU1_T004428"/>
    </source>
</evidence>
<reference evidence="3" key="2">
    <citation type="submission" date="2010-04" db="EMBL/GenBank/DDBJ databases">
        <authorList>
            <person name="Buell R."/>
            <person name="Hamilton J."/>
            <person name="Hostetler J."/>
        </authorList>
    </citation>
    <scope>NUCLEOTIDE SEQUENCE [LARGE SCALE GENOMIC DNA]</scope>
    <source>
        <strain evidence="3">DAOM:BR144</strain>
    </source>
</reference>
<evidence type="ECO:0000313" key="3">
    <source>
        <dbReference type="Proteomes" id="UP000019132"/>
    </source>
</evidence>
<evidence type="ECO:0000256" key="1">
    <source>
        <dbReference type="SAM" id="MobiDB-lite"/>
    </source>
</evidence>
<proteinExistence type="predicted"/>
<dbReference type="EMBL" id="GL376631">
    <property type="status" value="NOT_ANNOTATED_CDS"/>
    <property type="molecule type" value="Genomic_DNA"/>
</dbReference>
<protein>
    <submittedName>
        <fullName evidence="2">Uncharacterized protein</fullName>
    </submittedName>
</protein>
<feature type="compositionally biased region" description="Basic and acidic residues" evidence="1">
    <location>
        <begin position="267"/>
        <end position="284"/>
    </location>
</feature>
<dbReference type="AlphaFoldDB" id="K3WHI6"/>
<dbReference type="Pfam" id="PF10198">
    <property type="entry name" value="Ada3"/>
    <property type="match status" value="1"/>
</dbReference>